<keyword evidence="1" id="KW-0812">Transmembrane</keyword>
<protein>
    <submittedName>
        <fullName evidence="2">DUF4260 family protein</fullName>
    </submittedName>
</protein>
<organism evidence="2 3">
    <name type="scientific">Variovorax guangxiensis</name>
    <dbReference type="NCBI Taxonomy" id="1775474"/>
    <lineage>
        <taxon>Bacteria</taxon>
        <taxon>Pseudomonadati</taxon>
        <taxon>Pseudomonadota</taxon>
        <taxon>Betaproteobacteria</taxon>
        <taxon>Burkholderiales</taxon>
        <taxon>Comamonadaceae</taxon>
        <taxon>Variovorax</taxon>
    </lineage>
</organism>
<dbReference type="AlphaFoldDB" id="A0A433MU64"/>
<dbReference type="OrthoDB" id="9813911at2"/>
<keyword evidence="1" id="KW-0472">Membrane</keyword>
<dbReference type="EMBL" id="RXFT01000019">
    <property type="protein sequence ID" value="RUR71319.1"/>
    <property type="molecule type" value="Genomic_DNA"/>
</dbReference>
<evidence type="ECO:0000256" key="1">
    <source>
        <dbReference type="SAM" id="Phobius"/>
    </source>
</evidence>
<comment type="caution">
    <text evidence="2">The sequence shown here is derived from an EMBL/GenBank/DDBJ whole genome shotgun (WGS) entry which is preliminary data.</text>
</comment>
<accession>A0A433MU64</accession>
<keyword evidence="1" id="KW-1133">Transmembrane helix</keyword>
<sequence length="166" mass="17122">MAEPGSPPGFAHFVSLRLPPLRGRHQWPGEAGSTVSPEGAVSATGGVRTLLRLEGAVVLGVALAAYAQFGTGWGVFALWLLAPDLSLLGYLAGPRTGAALYNAAHSYVGPVLLLTLGVLAAMPWAVAGSLIWLAHIGMDHALGYGLKYASGFAATHLGRIGKADPW</sequence>
<gene>
    <name evidence="2" type="ORF">EJP67_30170</name>
</gene>
<feature type="transmembrane region" description="Helical" evidence="1">
    <location>
        <begin position="56"/>
        <end position="81"/>
    </location>
</feature>
<feature type="transmembrane region" description="Helical" evidence="1">
    <location>
        <begin position="111"/>
        <end position="134"/>
    </location>
</feature>
<reference evidence="2 3" key="1">
    <citation type="submission" date="2018-12" db="EMBL/GenBank/DDBJ databases">
        <title>The genome sequences of Variovorax guangxiensis DSM 27352.</title>
        <authorList>
            <person name="Gao J."/>
            <person name="Sun J."/>
        </authorList>
    </citation>
    <scope>NUCLEOTIDE SEQUENCE [LARGE SCALE GENOMIC DNA]</scope>
    <source>
        <strain evidence="2 3">DSM 27352</strain>
    </source>
</reference>
<name>A0A433MU64_9BURK</name>
<dbReference type="InterPro" id="IPR025356">
    <property type="entry name" value="DUF4260"/>
</dbReference>
<evidence type="ECO:0000313" key="2">
    <source>
        <dbReference type="EMBL" id="RUR71319.1"/>
    </source>
</evidence>
<dbReference type="Proteomes" id="UP000281118">
    <property type="component" value="Unassembled WGS sequence"/>
</dbReference>
<proteinExistence type="predicted"/>
<evidence type="ECO:0000313" key="3">
    <source>
        <dbReference type="Proteomes" id="UP000281118"/>
    </source>
</evidence>
<dbReference type="Pfam" id="PF14079">
    <property type="entry name" value="DUF4260"/>
    <property type="match status" value="1"/>
</dbReference>